<feature type="transmembrane region" description="Helical" evidence="1">
    <location>
        <begin position="32"/>
        <end position="50"/>
    </location>
</feature>
<organism evidence="3 4">
    <name type="scientific">Saccharopolyspora taberi</name>
    <dbReference type="NCBI Taxonomy" id="60895"/>
    <lineage>
        <taxon>Bacteria</taxon>
        <taxon>Bacillati</taxon>
        <taxon>Actinomycetota</taxon>
        <taxon>Actinomycetes</taxon>
        <taxon>Pseudonocardiales</taxon>
        <taxon>Pseudonocardiaceae</taxon>
        <taxon>Saccharopolyspora</taxon>
    </lineage>
</organism>
<feature type="domain" description="SPW repeat-containing integral membrane" evidence="2">
    <location>
        <begin position="29"/>
        <end position="123"/>
    </location>
</feature>
<reference evidence="3 4" key="1">
    <citation type="journal article" date="2019" name="Int. J. Syst. Evol. Microbiol.">
        <title>The Global Catalogue of Microorganisms (GCM) 10K type strain sequencing project: providing services to taxonomists for standard genome sequencing and annotation.</title>
        <authorList>
            <consortium name="The Broad Institute Genomics Platform"/>
            <consortium name="The Broad Institute Genome Sequencing Center for Infectious Disease"/>
            <person name="Wu L."/>
            <person name="Ma J."/>
        </authorList>
    </citation>
    <scope>NUCLEOTIDE SEQUENCE [LARGE SCALE GENOMIC DNA]</scope>
    <source>
        <strain evidence="3 4">JCM 9383</strain>
    </source>
</reference>
<dbReference type="EMBL" id="BAAAUX010000019">
    <property type="protein sequence ID" value="GAA2805981.1"/>
    <property type="molecule type" value="Genomic_DNA"/>
</dbReference>
<keyword evidence="1" id="KW-0812">Transmembrane</keyword>
<evidence type="ECO:0000256" key="1">
    <source>
        <dbReference type="SAM" id="Phobius"/>
    </source>
</evidence>
<dbReference type="Proteomes" id="UP001500979">
    <property type="component" value="Unassembled WGS sequence"/>
</dbReference>
<dbReference type="Pfam" id="PF03779">
    <property type="entry name" value="SPW"/>
    <property type="match status" value="1"/>
</dbReference>
<feature type="transmembrane region" description="Helical" evidence="1">
    <location>
        <begin position="56"/>
        <end position="74"/>
    </location>
</feature>
<keyword evidence="4" id="KW-1185">Reference proteome</keyword>
<name>A0ABN3VJ07_9PSEU</name>
<feature type="transmembrane region" description="Helical" evidence="1">
    <location>
        <begin position="86"/>
        <end position="103"/>
    </location>
</feature>
<gene>
    <name evidence="3" type="ORF">GCM10010470_46540</name>
</gene>
<accession>A0ABN3VJ07</accession>
<sequence>MRHTAAERTMGVAVLPGEVAVMVKQWTRWQDWLVVAVGVLAVLSPLWAAASAAATASLIVLGVLLTASAIWSLVKPGSLTSEWVHMALGALLVISPWIVGYSAEPASAGSAWVLGALAVILGAAALPSATTAHHGRGMAGQH</sequence>
<dbReference type="InterPro" id="IPR005530">
    <property type="entry name" value="SPW"/>
</dbReference>
<keyword evidence="1" id="KW-1133">Transmembrane helix</keyword>
<proteinExistence type="predicted"/>
<evidence type="ECO:0000313" key="3">
    <source>
        <dbReference type="EMBL" id="GAA2805981.1"/>
    </source>
</evidence>
<keyword evidence="1" id="KW-0472">Membrane</keyword>
<evidence type="ECO:0000313" key="4">
    <source>
        <dbReference type="Proteomes" id="UP001500979"/>
    </source>
</evidence>
<protein>
    <recommendedName>
        <fullName evidence="2">SPW repeat-containing integral membrane domain-containing protein</fullName>
    </recommendedName>
</protein>
<comment type="caution">
    <text evidence="3">The sequence shown here is derived from an EMBL/GenBank/DDBJ whole genome shotgun (WGS) entry which is preliminary data.</text>
</comment>
<evidence type="ECO:0000259" key="2">
    <source>
        <dbReference type="Pfam" id="PF03779"/>
    </source>
</evidence>
<feature type="transmembrane region" description="Helical" evidence="1">
    <location>
        <begin position="109"/>
        <end position="129"/>
    </location>
</feature>